<evidence type="ECO:0000256" key="1">
    <source>
        <dbReference type="ARBA" id="ARBA00005010"/>
    </source>
</evidence>
<dbReference type="PATRIC" id="fig|1007676.4.peg.160"/>
<dbReference type="EMBL" id="CP012034">
    <property type="protein sequence ID" value="AKP66223.1"/>
    <property type="molecule type" value="Genomic_DNA"/>
</dbReference>
<dbReference type="STRING" id="1007676.ABM34_00765"/>
<accession>A0A0H4QHU1</accession>
<protein>
    <recommendedName>
        <fullName evidence="2">precorrin-2 dehydrogenase</fullName>
        <ecNumber evidence="2">1.3.1.76</ecNumber>
    </recommendedName>
</protein>
<gene>
    <name evidence="7" type="ORF">ABM34_00765</name>
</gene>
<dbReference type="InterPro" id="IPR028161">
    <property type="entry name" value="Met8-like"/>
</dbReference>
<keyword evidence="4" id="KW-0520">NAD</keyword>
<dbReference type="EC" id="1.3.1.76" evidence="2"/>
<dbReference type="InterPro" id="IPR006367">
    <property type="entry name" value="Sirohaem_synthase_N"/>
</dbReference>
<evidence type="ECO:0000256" key="6">
    <source>
        <dbReference type="ARBA" id="ARBA00047561"/>
    </source>
</evidence>
<dbReference type="GO" id="GO:0004325">
    <property type="term" value="F:ferrochelatase activity"/>
    <property type="evidence" value="ECO:0007669"/>
    <property type="project" value="InterPro"/>
</dbReference>
<evidence type="ECO:0000256" key="3">
    <source>
        <dbReference type="ARBA" id="ARBA00023002"/>
    </source>
</evidence>
<keyword evidence="3" id="KW-0560">Oxidoreductase</keyword>
<dbReference type="KEGG" id="lgn:ABM34_00765"/>
<evidence type="ECO:0000313" key="8">
    <source>
        <dbReference type="Proteomes" id="UP000036106"/>
    </source>
</evidence>
<keyword evidence="5" id="KW-0627">Porphyrin biosynthesis</keyword>
<comment type="pathway">
    <text evidence="1">Porphyrin-containing compound metabolism; siroheme biosynthesis; sirohydrochlorin from precorrin-2: step 1/1.</text>
</comment>
<dbReference type="Gene3D" id="3.40.50.720">
    <property type="entry name" value="NAD(P)-binding Rossmann-like Domain"/>
    <property type="match status" value="1"/>
</dbReference>
<proteinExistence type="predicted"/>
<evidence type="ECO:0000313" key="7">
    <source>
        <dbReference type="EMBL" id="AKP66223.1"/>
    </source>
</evidence>
<comment type="catalytic activity">
    <reaction evidence="6">
        <text>precorrin-2 + NAD(+) = sirohydrochlorin + NADH + 2 H(+)</text>
        <dbReference type="Rhea" id="RHEA:15613"/>
        <dbReference type="ChEBI" id="CHEBI:15378"/>
        <dbReference type="ChEBI" id="CHEBI:57540"/>
        <dbReference type="ChEBI" id="CHEBI:57945"/>
        <dbReference type="ChEBI" id="CHEBI:58351"/>
        <dbReference type="ChEBI" id="CHEBI:58827"/>
        <dbReference type="EC" id="1.3.1.76"/>
    </reaction>
</comment>
<dbReference type="PANTHER" id="PTHR35330:SF1">
    <property type="entry name" value="SIROHEME BIOSYNTHESIS PROTEIN MET8"/>
    <property type="match status" value="1"/>
</dbReference>
<name>A0A0H4QHU1_9LACO</name>
<evidence type="ECO:0000256" key="5">
    <source>
        <dbReference type="ARBA" id="ARBA00023244"/>
    </source>
</evidence>
<dbReference type="GO" id="GO:0019354">
    <property type="term" value="P:siroheme biosynthetic process"/>
    <property type="evidence" value="ECO:0007669"/>
    <property type="project" value="UniProtKB-UniPathway"/>
</dbReference>
<dbReference type="NCBIfam" id="TIGR01470">
    <property type="entry name" value="cysG_Nterm"/>
    <property type="match status" value="1"/>
</dbReference>
<dbReference type="RefSeq" id="WP_048702488.1">
    <property type="nucleotide sequence ID" value="NZ_CP012034.1"/>
</dbReference>
<evidence type="ECO:0000256" key="4">
    <source>
        <dbReference type="ARBA" id="ARBA00023027"/>
    </source>
</evidence>
<dbReference type="PANTHER" id="PTHR35330">
    <property type="entry name" value="SIROHEME BIOSYNTHESIS PROTEIN MET8"/>
    <property type="match status" value="1"/>
</dbReference>
<reference evidence="8" key="1">
    <citation type="submission" date="2015-07" db="EMBL/GenBank/DDBJ databases">
        <title>Lactobacillus ginsenosidimutans/EMML 3141/ whole genome sequencing.</title>
        <authorList>
            <person name="Kim M.K."/>
            <person name="Im W.-T."/>
            <person name="Srinivasan S."/>
            <person name="Lee J.-J."/>
        </authorList>
    </citation>
    <scope>NUCLEOTIDE SEQUENCE [LARGE SCALE GENOMIC DNA]</scope>
    <source>
        <strain evidence="8">EMML 3041</strain>
    </source>
</reference>
<dbReference type="OrthoDB" id="9773765at2"/>
<dbReference type="Pfam" id="PF13241">
    <property type="entry name" value="NAD_binding_7"/>
    <property type="match status" value="1"/>
</dbReference>
<dbReference type="GO" id="GO:0043115">
    <property type="term" value="F:precorrin-2 dehydrogenase activity"/>
    <property type="evidence" value="ECO:0007669"/>
    <property type="project" value="UniProtKB-EC"/>
</dbReference>
<sequence>MYPIMVNLTNRPVTIVGGGKVAFRKYKKLINDNPKLTVISPEIDSRFDLDKINWVESRYKKSLIRDADLILACTDDAEVNQAVYQDATANQLVNNTSNKKNSDFYNVSTVEQDGFVYSISSNGKDPFATKQKRRALEEWLRNN</sequence>
<dbReference type="InterPro" id="IPR036291">
    <property type="entry name" value="NAD(P)-bd_dom_sf"/>
</dbReference>
<dbReference type="AlphaFoldDB" id="A0A0H4QHU1"/>
<dbReference type="UniPathway" id="UPA00262">
    <property type="reaction ID" value="UER00222"/>
</dbReference>
<organism evidence="7 8">
    <name type="scientific">Companilactobacillus ginsenosidimutans</name>
    <dbReference type="NCBI Taxonomy" id="1007676"/>
    <lineage>
        <taxon>Bacteria</taxon>
        <taxon>Bacillati</taxon>
        <taxon>Bacillota</taxon>
        <taxon>Bacilli</taxon>
        <taxon>Lactobacillales</taxon>
        <taxon>Lactobacillaceae</taxon>
        <taxon>Companilactobacillus</taxon>
    </lineage>
</organism>
<keyword evidence="8" id="KW-1185">Reference proteome</keyword>
<dbReference type="SUPFAM" id="SSF51735">
    <property type="entry name" value="NAD(P)-binding Rossmann-fold domains"/>
    <property type="match status" value="1"/>
</dbReference>
<dbReference type="Proteomes" id="UP000036106">
    <property type="component" value="Chromosome"/>
</dbReference>
<evidence type="ECO:0000256" key="2">
    <source>
        <dbReference type="ARBA" id="ARBA00012400"/>
    </source>
</evidence>